<accession>W2M3B9</accession>
<dbReference type="Proteomes" id="UP000054423">
    <property type="component" value="Unassembled WGS sequence"/>
</dbReference>
<proteinExistence type="predicted"/>
<dbReference type="EMBL" id="KI683949">
    <property type="protein sequence ID" value="ETK96952.1"/>
    <property type="molecule type" value="Genomic_DNA"/>
</dbReference>
<gene>
    <name evidence="2" type="ORF">L915_00432</name>
    <name evidence="3" type="ORF">L917_00409</name>
</gene>
<reference evidence="2" key="2">
    <citation type="submission" date="2013-11" db="EMBL/GenBank/DDBJ databases">
        <title>The Genome Sequence of Phytophthora parasitica CJ02B3.</title>
        <authorList>
            <consortium name="The Broad Institute Genomics Platform"/>
            <person name="Russ C."/>
            <person name="Tyler B."/>
            <person name="Panabieres F."/>
            <person name="Shan W."/>
            <person name="Tripathy S."/>
            <person name="Grunwald N."/>
            <person name="Machado M."/>
            <person name="Johnson C.S."/>
            <person name="Arredondo F."/>
            <person name="Hong C."/>
            <person name="Coffey M."/>
            <person name="Young S.K."/>
            <person name="Zeng Q."/>
            <person name="Gargeya S."/>
            <person name="Fitzgerald M."/>
            <person name="Abouelleil A."/>
            <person name="Alvarado L."/>
            <person name="Chapman S.B."/>
            <person name="Gainer-Dewar J."/>
            <person name="Goldberg J."/>
            <person name="Griggs A."/>
            <person name="Gujja S."/>
            <person name="Hansen M."/>
            <person name="Howarth C."/>
            <person name="Imamovic A."/>
            <person name="Ireland A."/>
            <person name="Larimer J."/>
            <person name="McCowan C."/>
            <person name="Murphy C."/>
            <person name="Pearson M."/>
            <person name="Poon T.W."/>
            <person name="Priest M."/>
            <person name="Roberts A."/>
            <person name="Saif S."/>
            <person name="Shea T."/>
            <person name="Sykes S."/>
            <person name="Wortman J."/>
            <person name="Nusbaum C."/>
            <person name="Birren B."/>
        </authorList>
    </citation>
    <scope>NUCLEOTIDE SEQUENCE [LARGE SCALE GENOMIC DNA]</scope>
    <source>
        <strain evidence="2">CJ02B3</strain>
    </source>
</reference>
<feature type="compositionally biased region" description="Polar residues" evidence="1">
    <location>
        <begin position="1"/>
        <end position="17"/>
    </location>
</feature>
<dbReference type="Proteomes" id="UP000053236">
    <property type="component" value="Unassembled WGS sequence"/>
</dbReference>
<organism evidence="3">
    <name type="scientific">Phytophthora nicotianae</name>
    <name type="common">Potato buckeye rot agent</name>
    <name type="synonym">Phytophthora parasitica</name>
    <dbReference type="NCBI Taxonomy" id="4792"/>
    <lineage>
        <taxon>Eukaryota</taxon>
        <taxon>Sar</taxon>
        <taxon>Stramenopiles</taxon>
        <taxon>Oomycota</taxon>
        <taxon>Peronosporomycetes</taxon>
        <taxon>Peronosporales</taxon>
        <taxon>Peronosporaceae</taxon>
        <taxon>Phytophthora</taxon>
    </lineage>
</organism>
<dbReference type="EMBL" id="KI677228">
    <property type="protein sequence ID" value="ETM03346.1"/>
    <property type="molecule type" value="Genomic_DNA"/>
</dbReference>
<evidence type="ECO:0000256" key="1">
    <source>
        <dbReference type="SAM" id="MobiDB-lite"/>
    </source>
</evidence>
<sequence length="65" mass="7132">MPADQALSQMRANSRARNPQHMIETKRISPTDERCGLVGDGGLKSEGCLRKKRVNYVHGAVLVAI</sequence>
<reference evidence="3" key="1">
    <citation type="submission" date="2013-11" db="EMBL/GenBank/DDBJ databases">
        <title>The Genome Sequence of Phytophthora parasitica CHvinca01.</title>
        <authorList>
            <consortium name="The Broad Institute Genomics Platform"/>
            <person name="Russ C."/>
            <person name="Tyler B."/>
            <person name="Panabieres F."/>
            <person name="Shan W."/>
            <person name="Tripathy S."/>
            <person name="Grunwald N."/>
            <person name="Machado M."/>
            <person name="Johnson C.S."/>
            <person name="Arredondo F."/>
            <person name="Hong C."/>
            <person name="Coffey M."/>
            <person name="Young S.K."/>
            <person name="Zeng Q."/>
            <person name="Gargeya S."/>
            <person name="Fitzgerald M."/>
            <person name="Abouelleil A."/>
            <person name="Alvarado L."/>
            <person name="Chapman S.B."/>
            <person name="Gainer-Dewar J."/>
            <person name="Goldberg J."/>
            <person name="Griggs A."/>
            <person name="Gujja S."/>
            <person name="Hansen M."/>
            <person name="Howarth C."/>
            <person name="Imamovic A."/>
            <person name="Ireland A."/>
            <person name="Larimer J."/>
            <person name="McCowan C."/>
            <person name="Murphy C."/>
            <person name="Pearson M."/>
            <person name="Poon T.W."/>
            <person name="Priest M."/>
            <person name="Roberts A."/>
            <person name="Saif S."/>
            <person name="Shea T."/>
            <person name="Sykes S."/>
            <person name="Wortman J."/>
            <person name="Nusbaum C."/>
            <person name="Birren B."/>
        </authorList>
    </citation>
    <scope>NUCLEOTIDE SEQUENCE [LARGE SCALE GENOMIC DNA]</scope>
    <source>
        <strain evidence="3">CHvinca01</strain>
    </source>
</reference>
<name>W2M3B9_PHYNI</name>
<feature type="region of interest" description="Disordered" evidence="1">
    <location>
        <begin position="1"/>
        <end position="29"/>
    </location>
</feature>
<protein>
    <submittedName>
        <fullName evidence="3">Uncharacterized protein</fullName>
    </submittedName>
</protein>
<dbReference type="AlphaFoldDB" id="W2M3B9"/>
<evidence type="ECO:0000313" key="3">
    <source>
        <dbReference type="EMBL" id="ETM03346.1"/>
    </source>
</evidence>
<evidence type="ECO:0000313" key="2">
    <source>
        <dbReference type="EMBL" id="ETK96952.1"/>
    </source>
</evidence>